<feature type="transmembrane region" description="Helical" evidence="3">
    <location>
        <begin position="75"/>
        <end position="97"/>
    </location>
</feature>
<comment type="caution">
    <text evidence="5">The sequence shown here is derived from an EMBL/GenBank/DDBJ whole genome shotgun (WGS) entry which is preliminary data.</text>
</comment>
<evidence type="ECO:0000313" key="5">
    <source>
        <dbReference type="EMBL" id="NFV80656.1"/>
    </source>
</evidence>
<gene>
    <name evidence="5" type="ORF">G4223_11110</name>
</gene>
<dbReference type="Proteomes" id="UP000480684">
    <property type="component" value="Unassembled WGS sequence"/>
</dbReference>
<dbReference type="NCBIfam" id="TIGR00377">
    <property type="entry name" value="ant_ant_sig"/>
    <property type="match status" value="1"/>
</dbReference>
<dbReference type="SUPFAM" id="SSF52091">
    <property type="entry name" value="SpoIIaa-like"/>
    <property type="match status" value="1"/>
</dbReference>
<feature type="domain" description="STAS" evidence="4">
    <location>
        <begin position="1"/>
        <end position="110"/>
    </location>
</feature>
<organism evidence="5 6">
    <name type="scientific">Magnetospirillum aberrantis SpK</name>
    <dbReference type="NCBI Taxonomy" id="908842"/>
    <lineage>
        <taxon>Bacteria</taxon>
        <taxon>Pseudomonadati</taxon>
        <taxon>Pseudomonadota</taxon>
        <taxon>Alphaproteobacteria</taxon>
        <taxon>Rhodospirillales</taxon>
        <taxon>Rhodospirillaceae</taxon>
        <taxon>Magnetospirillum</taxon>
    </lineage>
</organism>
<keyword evidence="3" id="KW-0472">Membrane</keyword>
<accession>A0A7C9QVZ3</accession>
<dbReference type="EMBL" id="JAAIYP010000038">
    <property type="protein sequence ID" value="NFV80656.1"/>
    <property type="molecule type" value="Genomic_DNA"/>
</dbReference>
<evidence type="ECO:0000313" key="6">
    <source>
        <dbReference type="Proteomes" id="UP000480684"/>
    </source>
</evidence>
<dbReference type="InterPro" id="IPR003658">
    <property type="entry name" value="Anti-sigma_ant"/>
</dbReference>
<sequence>MSTALETEGSAHIVVMAGKLDSASAPEAEKLVLGALEGGAGIVIMDMAQLEYVSSAGLRVMLMAAKRLKSSGGKFALAAVCPAILEVLDIAGFTAILDTYPDRAAAMAALGG</sequence>
<dbReference type="InterPro" id="IPR002645">
    <property type="entry name" value="STAS_dom"/>
</dbReference>
<evidence type="ECO:0000256" key="1">
    <source>
        <dbReference type="ARBA" id="ARBA00009013"/>
    </source>
</evidence>
<proteinExistence type="inferred from homology"/>
<evidence type="ECO:0000256" key="3">
    <source>
        <dbReference type="SAM" id="Phobius"/>
    </source>
</evidence>
<dbReference type="InterPro" id="IPR036513">
    <property type="entry name" value="STAS_dom_sf"/>
</dbReference>
<reference evidence="5 6" key="1">
    <citation type="submission" date="2020-02" db="EMBL/GenBank/DDBJ databases">
        <authorList>
            <person name="Dziuba M."/>
            <person name="Kuznetsov B."/>
            <person name="Mardanov A."/>
            <person name="Ravin N."/>
            <person name="Grouzdev D."/>
        </authorList>
    </citation>
    <scope>NUCLEOTIDE SEQUENCE [LARGE SCALE GENOMIC DNA]</scope>
    <source>
        <strain evidence="5 6">SpK</strain>
    </source>
</reference>
<name>A0A7C9QVZ3_9PROT</name>
<comment type="similarity">
    <text evidence="1 2">Belongs to the anti-sigma-factor antagonist family.</text>
</comment>
<dbReference type="CDD" id="cd07043">
    <property type="entry name" value="STAS_anti-anti-sigma_factors"/>
    <property type="match status" value="1"/>
</dbReference>
<dbReference type="PROSITE" id="PS50801">
    <property type="entry name" value="STAS"/>
    <property type="match status" value="1"/>
</dbReference>
<dbReference type="PANTHER" id="PTHR33495">
    <property type="entry name" value="ANTI-SIGMA FACTOR ANTAGONIST TM_1081-RELATED-RELATED"/>
    <property type="match status" value="1"/>
</dbReference>
<evidence type="ECO:0000259" key="4">
    <source>
        <dbReference type="PROSITE" id="PS50801"/>
    </source>
</evidence>
<dbReference type="Pfam" id="PF01740">
    <property type="entry name" value="STAS"/>
    <property type="match status" value="1"/>
</dbReference>
<keyword evidence="6" id="KW-1185">Reference proteome</keyword>
<evidence type="ECO:0000256" key="2">
    <source>
        <dbReference type="RuleBase" id="RU003749"/>
    </source>
</evidence>
<dbReference type="RefSeq" id="WP_163679312.1">
    <property type="nucleotide sequence ID" value="NZ_JAAIYP010000038.1"/>
</dbReference>
<keyword evidence="3" id="KW-1133">Transmembrane helix</keyword>
<keyword evidence="3" id="KW-0812">Transmembrane</keyword>
<dbReference type="GO" id="GO:0043856">
    <property type="term" value="F:anti-sigma factor antagonist activity"/>
    <property type="evidence" value="ECO:0007669"/>
    <property type="project" value="InterPro"/>
</dbReference>
<dbReference type="AlphaFoldDB" id="A0A7C9QVZ3"/>
<protein>
    <recommendedName>
        <fullName evidence="2">Anti-sigma factor antagonist</fullName>
    </recommendedName>
</protein>
<dbReference type="Gene3D" id="3.30.750.24">
    <property type="entry name" value="STAS domain"/>
    <property type="match status" value="1"/>
</dbReference>